<comment type="caution">
    <text evidence="6">The sequence shown here is derived from an EMBL/GenBank/DDBJ whole genome shotgun (WGS) entry which is preliminary data.</text>
</comment>
<evidence type="ECO:0000313" key="7">
    <source>
        <dbReference type="Proteomes" id="UP000740926"/>
    </source>
</evidence>
<dbReference type="GO" id="GO:0003677">
    <property type="term" value="F:DNA binding"/>
    <property type="evidence" value="ECO:0007669"/>
    <property type="project" value="UniProtKB-KW"/>
</dbReference>
<gene>
    <name evidence="6" type="ORF">G6F50_005759</name>
</gene>
<evidence type="ECO:0000256" key="3">
    <source>
        <dbReference type="ARBA" id="ARBA00023125"/>
    </source>
</evidence>
<accession>A0A9P6Z4G1</accession>
<name>A0A9P6Z4G1_9FUNG</name>
<dbReference type="GO" id="GO:0003700">
    <property type="term" value="F:DNA-binding transcription factor activity"/>
    <property type="evidence" value="ECO:0007669"/>
    <property type="project" value="InterPro"/>
</dbReference>
<protein>
    <recommendedName>
        <fullName evidence="5">Xylanolytic transcriptional activator regulatory domain-containing protein</fullName>
    </recommendedName>
</protein>
<keyword evidence="3" id="KW-0238">DNA-binding</keyword>
<sequence>MPLSFSRNENNASKSVQIGHFIKEALQILRHADNSLFGSSGDQTETSDINDKDNDQPITWKLNLTPTTMTLDTSILTVCGLEKVLELIRINVKPQPPKFENKRTIQSNLFDLNLFHKITKPAFQLSAIVVVPRLDHVMIQQLNSIQFMRQCVQSFVDCGYAFFLDIPSLMANADMILSMPSAAKEHAVEALLILSICSLMARHAALHQPCVDSATASMLMHSYYRQARMLLEDLFDVHHISVVISMFLLSVFTQGHTYLFSPSRVQSTLLTTAIRMALAMDLHKLDTRHDKESDQKERLRRLAWMLLAADYYADWNTTGQTGLVEISDWHVDFPQPLPNEPEPRKIEYFSQHCRMIVMRKLELFKAAYMISLRSPKYLQLGIDRQLFQNYFNTPNAFKLNLVHPKKTPDLESLLLHELYCHTQLSAQLPFLPKYYFTSFIAEEDHARCVDLDNIYQRLRQSPPPPSLETAFYTKEYIPSTETHPTLELYCLVSCLSILENYTCILETLASLDPMRCHHNPLYGIIVLSHVALLLQKTHLRHEEISPLCRLILIRIQYLLHQVRTIYADPVILLLERMLARLNIVYKQESPAALSTRTQQLTNSLQNKLNRAQKNVPL</sequence>
<dbReference type="InterPro" id="IPR050987">
    <property type="entry name" value="AtrR-like"/>
</dbReference>
<proteinExistence type="predicted"/>
<keyword evidence="4" id="KW-0539">Nucleus</keyword>
<feature type="domain" description="Xylanolytic transcriptional activator regulatory" evidence="5">
    <location>
        <begin position="180"/>
        <end position="312"/>
    </location>
</feature>
<comment type="subcellular location">
    <subcellularLocation>
        <location evidence="1">Nucleus</location>
    </subcellularLocation>
</comment>
<evidence type="ECO:0000256" key="1">
    <source>
        <dbReference type="ARBA" id="ARBA00004123"/>
    </source>
</evidence>
<evidence type="ECO:0000256" key="4">
    <source>
        <dbReference type="ARBA" id="ARBA00023242"/>
    </source>
</evidence>
<dbReference type="PANTHER" id="PTHR46910:SF3">
    <property type="entry name" value="HALOTOLERANCE PROTEIN 9-RELATED"/>
    <property type="match status" value="1"/>
</dbReference>
<evidence type="ECO:0000256" key="2">
    <source>
        <dbReference type="ARBA" id="ARBA00022723"/>
    </source>
</evidence>
<dbReference type="GO" id="GO:0006351">
    <property type="term" value="P:DNA-templated transcription"/>
    <property type="evidence" value="ECO:0007669"/>
    <property type="project" value="InterPro"/>
</dbReference>
<dbReference type="AlphaFoldDB" id="A0A9P6Z4G1"/>
<reference evidence="6 7" key="1">
    <citation type="journal article" date="2020" name="Microb. Genom.">
        <title>Genetic diversity of clinical and environmental Mucorales isolates obtained from an investigation of mucormycosis cases among solid organ transplant recipients.</title>
        <authorList>
            <person name="Nguyen M.H."/>
            <person name="Kaul D."/>
            <person name="Muto C."/>
            <person name="Cheng S.J."/>
            <person name="Richter R.A."/>
            <person name="Bruno V.M."/>
            <person name="Liu G."/>
            <person name="Beyhan S."/>
            <person name="Sundermann A.J."/>
            <person name="Mounaud S."/>
            <person name="Pasculle A.W."/>
            <person name="Nierman W.C."/>
            <person name="Driscoll E."/>
            <person name="Cumbie R."/>
            <person name="Clancy C.J."/>
            <person name="Dupont C.L."/>
        </authorList>
    </citation>
    <scope>NUCLEOTIDE SEQUENCE [LARGE SCALE GENOMIC DNA]</scope>
    <source>
        <strain evidence="6 7">GL24</strain>
    </source>
</reference>
<dbReference type="GO" id="GO:0008270">
    <property type="term" value="F:zinc ion binding"/>
    <property type="evidence" value="ECO:0007669"/>
    <property type="project" value="InterPro"/>
</dbReference>
<dbReference type="EMBL" id="JAANIU010000792">
    <property type="protein sequence ID" value="KAG1570129.1"/>
    <property type="molecule type" value="Genomic_DNA"/>
</dbReference>
<keyword evidence="2" id="KW-0479">Metal-binding</keyword>
<dbReference type="InterPro" id="IPR007219">
    <property type="entry name" value="XnlR_reg_dom"/>
</dbReference>
<evidence type="ECO:0000313" key="6">
    <source>
        <dbReference type="EMBL" id="KAG1570129.1"/>
    </source>
</evidence>
<organism evidence="6 7">
    <name type="scientific">Rhizopus delemar</name>
    <dbReference type="NCBI Taxonomy" id="936053"/>
    <lineage>
        <taxon>Eukaryota</taxon>
        <taxon>Fungi</taxon>
        <taxon>Fungi incertae sedis</taxon>
        <taxon>Mucoromycota</taxon>
        <taxon>Mucoromycotina</taxon>
        <taxon>Mucoromycetes</taxon>
        <taxon>Mucorales</taxon>
        <taxon>Mucorineae</taxon>
        <taxon>Rhizopodaceae</taxon>
        <taxon>Rhizopus</taxon>
    </lineage>
</organism>
<dbReference type="Proteomes" id="UP000740926">
    <property type="component" value="Unassembled WGS sequence"/>
</dbReference>
<dbReference type="Pfam" id="PF04082">
    <property type="entry name" value="Fungal_trans"/>
    <property type="match status" value="1"/>
</dbReference>
<evidence type="ECO:0000259" key="5">
    <source>
        <dbReference type="Pfam" id="PF04082"/>
    </source>
</evidence>
<dbReference type="PANTHER" id="PTHR46910">
    <property type="entry name" value="TRANSCRIPTION FACTOR PDR1"/>
    <property type="match status" value="1"/>
</dbReference>
<keyword evidence="7" id="KW-1185">Reference proteome</keyword>
<dbReference type="GO" id="GO:0005634">
    <property type="term" value="C:nucleus"/>
    <property type="evidence" value="ECO:0007669"/>
    <property type="project" value="UniProtKB-SubCell"/>
</dbReference>
<dbReference type="CDD" id="cd12148">
    <property type="entry name" value="fungal_TF_MHR"/>
    <property type="match status" value="1"/>
</dbReference>